<dbReference type="EMBL" id="BMAV01020266">
    <property type="protein sequence ID" value="GFY73667.1"/>
    <property type="molecule type" value="Genomic_DNA"/>
</dbReference>
<feature type="region of interest" description="Disordered" evidence="1">
    <location>
        <begin position="69"/>
        <end position="167"/>
    </location>
</feature>
<comment type="caution">
    <text evidence="2">The sequence shown here is derived from an EMBL/GenBank/DDBJ whole genome shotgun (WGS) entry which is preliminary data.</text>
</comment>
<evidence type="ECO:0000313" key="3">
    <source>
        <dbReference type="Proteomes" id="UP000886998"/>
    </source>
</evidence>
<feature type="compositionally biased region" description="Basic and acidic residues" evidence="1">
    <location>
        <begin position="1"/>
        <end position="26"/>
    </location>
</feature>
<dbReference type="Proteomes" id="UP000886998">
    <property type="component" value="Unassembled WGS sequence"/>
</dbReference>
<organism evidence="2 3">
    <name type="scientific">Trichonephila inaurata madagascariensis</name>
    <dbReference type="NCBI Taxonomy" id="2747483"/>
    <lineage>
        <taxon>Eukaryota</taxon>
        <taxon>Metazoa</taxon>
        <taxon>Ecdysozoa</taxon>
        <taxon>Arthropoda</taxon>
        <taxon>Chelicerata</taxon>
        <taxon>Arachnida</taxon>
        <taxon>Araneae</taxon>
        <taxon>Araneomorphae</taxon>
        <taxon>Entelegynae</taxon>
        <taxon>Araneoidea</taxon>
        <taxon>Nephilidae</taxon>
        <taxon>Trichonephila</taxon>
        <taxon>Trichonephila inaurata</taxon>
    </lineage>
</organism>
<evidence type="ECO:0000313" key="2">
    <source>
        <dbReference type="EMBL" id="GFY73667.1"/>
    </source>
</evidence>
<keyword evidence="3" id="KW-1185">Reference proteome</keyword>
<accession>A0A8X6YNI3</accession>
<dbReference type="AlphaFoldDB" id="A0A8X6YNI3"/>
<feature type="compositionally biased region" description="Low complexity" evidence="1">
    <location>
        <begin position="27"/>
        <end position="40"/>
    </location>
</feature>
<feature type="region of interest" description="Disordered" evidence="1">
    <location>
        <begin position="1"/>
        <end position="51"/>
    </location>
</feature>
<protein>
    <submittedName>
        <fullName evidence="2">Uncharacterized protein</fullName>
    </submittedName>
</protein>
<reference evidence="2" key="1">
    <citation type="submission" date="2020-08" db="EMBL/GenBank/DDBJ databases">
        <title>Multicomponent nature underlies the extraordinary mechanical properties of spider dragline silk.</title>
        <authorList>
            <person name="Kono N."/>
            <person name="Nakamura H."/>
            <person name="Mori M."/>
            <person name="Yoshida Y."/>
            <person name="Ohtoshi R."/>
            <person name="Malay A.D."/>
            <person name="Moran D.A.P."/>
            <person name="Tomita M."/>
            <person name="Numata K."/>
            <person name="Arakawa K."/>
        </authorList>
    </citation>
    <scope>NUCLEOTIDE SEQUENCE</scope>
</reference>
<proteinExistence type="predicted"/>
<sequence>MTRRESADERQVRHEKQKQPTKDVLSRESSPCPPRRAAAANKRQILSRKSSPCSLRGTNVVKERSVLSGRYSPCPYRGTINKDRQVLPGRSSPYELRNKRHFSGIQDQSRRSSPYPLCNKMRSNKRPVASGRTSPYIMRAGEVETEKNRRSGVQPYKRRSKGAAQKESILSKGVDAAWINWGIAQARDRQA</sequence>
<evidence type="ECO:0000256" key="1">
    <source>
        <dbReference type="SAM" id="MobiDB-lite"/>
    </source>
</evidence>
<gene>
    <name evidence="2" type="ORF">TNIN_46011</name>
</gene>
<name>A0A8X6YNI3_9ARAC</name>